<keyword evidence="1" id="KW-0732">Signal</keyword>
<accession>A0A5J4FV29</accession>
<dbReference type="Proteomes" id="UP000326994">
    <property type="component" value="Unassembled WGS sequence"/>
</dbReference>
<reference evidence="2 3" key="1">
    <citation type="submission" date="2019-08" db="EMBL/GenBank/DDBJ databases">
        <title>Ulvibacter marinistellae sp. nov., isolated from a starfish, Patiria pectinifera.</title>
        <authorList>
            <person name="Kawano K."/>
            <person name="Ushijima N."/>
            <person name="Kihara M."/>
            <person name="Itoh H."/>
        </authorList>
    </citation>
    <scope>NUCLEOTIDE SEQUENCE [LARGE SCALE GENOMIC DNA]</scope>
    <source>
        <strain evidence="2 3">KK4</strain>
    </source>
</reference>
<organism evidence="2 3">
    <name type="scientific">Patiriisocius marinistellae</name>
    <dbReference type="NCBI Taxonomy" id="2494560"/>
    <lineage>
        <taxon>Bacteria</taxon>
        <taxon>Pseudomonadati</taxon>
        <taxon>Bacteroidota</taxon>
        <taxon>Flavobacteriia</taxon>
        <taxon>Flavobacteriales</taxon>
        <taxon>Flavobacteriaceae</taxon>
        <taxon>Patiriisocius</taxon>
    </lineage>
</organism>
<dbReference type="RefSeq" id="WP_151892984.1">
    <property type="nucleotide sequence ID" value="NZ_BKCF01000001.1"/>
</dbReference>
<dbReference type="EMBL" id="BKCF01000001">
    <property type="protein sequence ID" value="GEQ85048.1"/>
    <property type="molecule type" value="Genomic_DNA"/>
</dbReference>
<proteinExistence type="predicted"/>
<comment type="caution">
    <text evidence="2">The sequence shown here is derived from an EMBL/GenBank/DDBJ whole genome shotgun (WGS) entry which is preliminary data.</text>
</comment>
<protein>
    <submittedName>
        <fullName evidence="2">Uncharacterized protein</fullName>
    </submittedName>
</protein>
<dbReference type="AlphaFoldDB" id="A0A5J4FV29"/>
<name>A0A5J4FV29_9FLAO</name>
<evidence type="ECO:0000313" key="3">
    <source>
        <dbReference type="Proteomes" id="UP000326994"/>
    </source>
</evidence>
<evidence type="ECO:0000256" key="1">
    <source>
        <dbReference type="SAM" id="SignalP"/>
    </source>
</evidence>
<gene>
    <name evidence="2" type="ORF">ULMS_05560</name>
</gene>
<feature type="signal peptide" evidence="1">
    <location>
        <begin position="1"/>
        <end position="19"/>
    </location>
</feature>
<dbReference type="OrthoDB" id="1441717at2"/>
<feature type="chain" id="PRO_5023805671" evidence="1">
    <location>
        <begin position="20"/>
        <end position="179"/>
    </location>
</feature>
<sequence length="179" mass="20054">MKHVFKIFALCLISQIGIAQDFGNSNDYQVTITKTDKENLASVPAHLSTIDSGNDILAAFEVDAASNIDSIKIKVLEKTGLESISQVIKVDVIYVEFCKYTISHYFMLTTKNEIISLPKLSNSVCEKEVEETVYHFPSQVYGEHSKIVTSQVFYTNYNEIHGVTATNSFAWNDDASIRL</sequence>
<keyword evidence="3" id="KW-1185">Reference proteome</keyword>
<evidence type="ECO:0000313" key="2">
    <source>
        <dbReference type="EMBL" id="GEQ85048.1"/>
    </source>
</evidence>